<name>A0A4R5BEB3_9ACTN</name>
<evidence type="ECO:0000313" key="3">
    <source>
        <dbReference type="Proteomes" id="UP000295578"/>
    </source>
</evidence>
<gene>
    <name evidence="2" type="ORF">E1293_14435</name>
</gene>
<sequence>MSESRDARTDVERRIRHVGTGASDSRGREQDDAEERPPHVDAGEARADVAGRVRRMGTGASDSRGDAIRQDGSSQR</sequence>
<accession>A0A4R5BEB3</accession>
<feature type="compositionally biased region" description="Basic and acidic residues" evidence="1">
    <location>
        <begin position="25"/>
        <end position="51"/>
    </location>
</feature>
<protein>
    <submittedName>
        <fullName evidence="2">Uncharacterized protein</fullName>
    </submittedName>
</protein>
<feature type="region of interest" description="Disordered" evidence="1">
    <location>
        <begin position="1"/>
        <end position="76"/>
    </location>
</feature>
<comment type="caution">
    <text evidence="2">The sequence shown here is derived from an EMBL/GenBank/DDBJ whole genome shotgun (WGS) entry which is preliminary data.</text>
</comment>
<dbReference type="Proteomes" id="UP000295578">
    <property type="component" value="Unassembled WGS sequence"/>
</dbReference>
<evidence type="ECO:0000256" key="1">
    <source>
        <dbReference type="SAM" id="MobiDB-lite"/>
    </source>
</evidence>
<dbReference type="OrthoDB" id="3480025at2"/>
<dbReference type="AlphaFoldDB" id="A0A4R5BEB3"/>
<dbReference type="RefSeq" id="WP_132197897.1">
    <property type="nucleotide sequence ID" value="NZ_SMKY01000052.1"/>
</dbReference>
<proteinExistence type="predicted"/>
<dbReference type="EMBL" id="SMKY01000052">
    <property type="protein sequence ID" value="TDD83613.1"/>
    <property type="molecule type" value="Genomic_DNA"/>
</dbReference>
<organism evidence="2 3">
    <name type="scientific">Actinomadura darangshiensis</name>
    <dbReference type="NCBI Taxonomy" id="705336"/>
    <lineage>
        <taxon>Bacteria</taxon>
        <taxon>Bacillati</taxon>
        <taxon>Actinomycetota</taxon>
        <taxon>Actinomycetes</taxon>
        <taxon>Streptosporangiales</taxon>
        <taxon>Thermomonosporaceae</taxon>
        <taxon>Actinomadura</taxon>
    </lineage>
</organism>
<feature type="compositionally biased region" description="Basic and acidic residues" evidence="1">
    <location>
        <begin position="1"/>
        <end position="13"/>
    </location>
</feature>
<evidence type="ECO:0000313" key="2">
    <source>
        <dbReference type="EMBL" id="TDD83613.1"/>
    </source>
</evidence>
<reference evidence="2 3" key="1">
    <citation type="submission" date="2019-03" db="EMBL/GenBank/DDBJ databases">
        <title>Draft genome sequences of novel Actinobacteria.</title>
        <authorList>
            <person name="Sahin N."/>
            <person name="Ay H."/>
            <person name="Saygin H."/>
        </authorList>
    </citation>
    <scope>NUCLEOTIDE SEQUENCE [LARGE SCALE GENOMIC DNA]</scope>
    <source>
        <strain evidence="2 3">DSM 45941</strain>
    </source>
</reference>
<keyword evidence="3" id="KW-1185">Reference proteome</keyword>